<evidence type="ECO:0000259" key="10">
    <source>
        <dbReference type="Pfam" id="PF01743"/>
    </source>
</evidence>
<keyword evidence="1 7" id="KW-0507">mRNA processing</keyword>
<feature type="active site" evidence="7">
    <location>
        <position position="175"/>
    </location>
</feature>
<dbReference type="InterPro" id="IPR043519">
    <property type="entry name" value="NT_sf"/>
</dbReference>
<keyword evidence="6 7" id="KW-0804">Transcription</keyword>
<evidence type="ECO:0000256" key="8">
    <source>
        <dbReference type="RuleBase" id="RU003953"/>
    </source>
</evidence>
<dbReference type="NCBIfam" id="TIGR01942">
    <property type="entry name" value="pcnB"/>
    <property type="match status" value="1"/>
</dbReference>
<evidence type="ECO:0000256" key="4">
    <source>
        <dbReference type="ARBA" id="ARBA00022840"/>
    </source>
</evidence>
<feature type="domain" description="Poly A polymerase head" evidence="10">
    <location>
        <begin position="78"/>
        <end position="206"/>
    </location>
</feature>
<keyword evidence="14" id="KW-1185">Reference proteome</keyword>
<evidence type="ECO:0000256" key="1">
    <source>
        <dbReference type="ARBA" id="ARBA00022664"/>
    </source>
</evidence>
<feature type="active site" evidence="7">
    <location>
        <position position="96"/>
    </location>
</feature>
<comment type="catalytic activity">
    <reaction evidence="7">
        <text>RNA(n) + ATP = RNA(n)-3'-adenine ribonucleotide + diphosphate</text>
        <dbReference type="Rhea" id="RHEA:11332"/>
        <dbReference type="Rhea" id="RHEA-COMP:14527"/>
        <dbReference type="Rhea" id="RHEA-COMP:17347"/>
        <dbReference type="ChEBI" id="CHEBI:30616"/>
        <dbReference type="ChEBI" id="CHEBI:33019"/>
        <dbReference type="ChEBI" id="CHEBI:140395"/>
        <dbReference type="ChEBI" id="CHEBI:173115"/>
        <dbReference type="EC" id="2.7.7.19"/>
    </reaction>
</comment>
<dbReference type="STRING" id="857087.Metme_0358"/>
<dbReference type="InterPro" id="IPR010206">
    <property type="entry name" value="PolA_pol_I"/>
</dbReference>
<dbReference type="InterPro" id="IPR025866">
    <property type="entry name" value="PolyA_pol_arg_C_dom"/>
</dbReference>
<dbReference type="Pfam" id="PF12626">
    <property type="entry name" value="PolyA_pol_arg_C"/>
    <property type="match status" value="1"/>
</dbReference>
<feature type="region of interest" description="Disordered" evidence="9">
    <location>
        <begin position="443"/>
        <end position="475"/>
    </location>
</feature>
<keyword evidence="4 7" id="KW-0067">ATP-binding</keyword>
<reference key="2">
    <citation type="submission" date="2011-05" db="EMBL/GenBank/DDBJ databases">
        <title>Complete genome sequence of the aerobic marine methanotroph Methylomonas methanica MC09.</title>
        <authorList>
            <person name="Boden R."/>
            <person name="Cunliffe M."/>
            <person name="Scanlan J."/>
            <person name="Moussard H."/>
            <person name="Kits K.D."/>
            <person name="Klotz M."/>
            <person name="Jetten M."/>
            <person name="Vuilleumier S."/>
            <person name="Han J."/>
            <person name="Peters L."/>
            <person name="Mikhailova N."/>
            <person name="Teshima H."/>
            <person name="Tapia R."/>
            <person name="Kyrpides N."/>
            <person name="Ivanova N."/>
            <person name="Pagani I."/>
            <person name="Cheng J.-F."/>
            <person name="Goodwin L."/>
            <person name="Han C."/>
            <person name="Hauser L."/>
            <person name="Land M."/>
            <person name="Lapidus A."/>
            <person name="Lucas S."/>
            <person name="Pitluck S."/>
            <person name="Woyke T."/>
            <person name="Stein L.Y."/>
            <person name="Murrell C."/>
        </authorList>
    </citation>
    <scope>NUCLEOTIDE SEQUENCE</scope>
    <source>
        <strain>MC09</strain>
    </source>
</reference>
<dbReference type="GO" id="GO:0005524">
    <property type="term" value="F:ATP binding"/>
    <property type="evidence" value="ECO:0007669"/>
    <property type="project" value="UniProtKB-UniRule"/>
</dbReference>
<dbReference type="SUPFAM" id="SSF81301">
    <property type="entry name" value="Nucleotidyltransferase"/>
    <property type="match status" value="1"/>
</dbReference>
<dbReference type="InterPro" id="IPR052191">
    <property type="entry name" value="tRNA_ntf/polyA_polymerase_I"/>
</dbReference>
<dbReference type="KEGG" id="mmt:Metme_0358"/>
<dbReference type="HAMAP" id="MF_00957">
    <property type="entry name" value="PolyA_pol"/>
    <property type="match status" value="1"/>
</dbReference>
<gene>
    <name evidence="7" type="primary">pcnB</name>
    <name evidence="13" type="ordered locus">Metme_0358</name>
</gene>
<dbReference type="SUPFAM" id="SSF81891">
    <property type="entry name" value="Poly A polymerase C-terminal region-like"/>
    <property type="match status" value="1"/>
</dbReference>
<evidence type="ECO:0000259" key="11">
    <source>
        <dbReference type="Pfam" id="PF12626"/>
    </source>
</evidence>
<reference evidence="13 14" key="1">
    <citation type="journal article" date="2011" name="J. Bacteriol.">
        <title>Complete Genome Sequence of the Aerobic Marine Methanotroph Methylomonas methanica MC09.</title>
        <authorList>
            <person name="Boden R."/>
            <person name="Cunliffe M."/>
            <person name="Scanlan J."/>
            <person name="Moussard H."/>
            <person name="Kits K.D."/>
            <person name="Klotz M.G."/>
            <person name="Jetten M.S."/>
            <person name="Vuilleumier S."/>
            <person name="Han J."/>
            <person name="Peters L."/>
            <person name="Mikhailova N."/>
            <person name="Teshima H."/>
            <person name="Tapia R."/>
            <person name="Kyrpides N."/>
            <person name="Ivanova N."/>
            <person name="Pagani I."/>
            <person name="Cheng J.F."/>
            <person name="Goodwin L."/>
            <person name="Han C."/>
            <person name="Hauser L."/>
            <person name="Land M.L."/>
            <person name="Lapidus A."/>
            <person name="Lucas S."/>
            <person name="Pitluck S."/>
            <person name="Woyke T."/>
            <person name="Stein L."/>
            <person name="Murrell J.C."/>
        </authorList>
    </citation>
    <scope>NUCLEOTIDE SEQUENCE [LARGE SCALE GENOMIC DNA]</scope>
    <source>
        <strain evidence="13 14">MC09</strain>
    </source>
</reference>
<protein>
    <recommendedName>
        <fullName evidence="7">Poly(A) polymerase I</fullName>
        <shortName evidence="7">PAP I</shortName>
        <ecNumber evidence="7">2.7.7.19</ecNumber>
    </recommendedName>
</protein>
<dbReference type="Gene3D" id="1.10.3090.10">
    <property type="entry name" value="cca-adding enzyme, domain 2"/>
    <property type="match status" value="1"/>
</dbReference>
<comment type="function">
    <text evidence="7">Adds poly(A) tail to the 3' end of many RNAs, which usually targets these RNAs for decay. Plays a significant role in the global control of gene expression, through influencing the rate of transcript degradation, and in the general RNA quality control.</text>
</comment>
<feature type="domain" description="tRNA nucleotidyltransferase/poly(A) polymerase RNA and SrmB- binding" evidence="12">
    <location>
        <begin position="233"/>
        <end position="294"/>
    </location>
</feature>
<evidence type="ECO:0000256" key="9">
    <source>
        <dbReference type="SAM" id="MobiDB-lite"/>
    </source>
</evidence>
<organism evidence="13 14">
    <name type="scientific">Methylomonas methanica (strain DSM 25384 / MC09)</name>
    <dbReference type="NCBI Taxonomy" id="857087"/>
    <lineage>
        <taxon>Bacteria</taxon>
        <taxon>Pseudomonadati</taxon>
        <taxon>Pseudomonadota</taxon>
        <taxon>Gammaproteobacteria</taxon>
        <taxon>Methylococcales</taxon>
        <taxon>Methylococcaceae</taxon>
        <taxon>Methylomonas</taxon>
    </lineage>
</organism>
<dbReference type="GO" id="GO:0003723">
    <property type="term" value="F:RNA binding"/>
    <property type="evidence" value="ECO:0007669"/>
    <property type="project" value="UniProtKB-UniRule"/>
</dbReference>
<evidence type="ECO:0000313" key="14">
    <source>
        <dbReference type="Proteomes" id="UP000008888"/>
    </source>
</evidence>
<dbReference type="Gene3D" id="3.30.460.10">
    <property type="entry name" value="Beta Polymerase, domain 2"/>
    <property type="match status" value="1"/>
</dbReference>
<keyword evidence="3 7" id="KW-0547">Nucleotide-binding</keyword>
<dbReference type="eggNOG" id="COG0617">
    <property type="taxonomic scope" value="Bacteria"/>
</dbReference>
<sequence>MAHTHNKQGLKIIYRVIVIFKFFKKIFSVNEPTASEVEAGQESRAKIYPRSEHCISRAQISENALKVLQRLKKADYDAYLVGGCVRDLLLGREPKDFDVATNASPEQVKQVFRNCRIIGRRFRLAHVFFGREIIEVATFRGSETAESDRQVVHEDGRLLRDNVFGTLEEDVWRRDFTVNALYYNIRDFSVVDYTGGMQDHANAVLRLIGDPDVRYREDPVRMLRAIRFAVKLGFTLHPDTEQPIHTQAELLKSIPAARLYDEALKLFLAGYGVQTFEMLRHFGLFAMLFPDTDKCLETQDHDFPRLFLIRALENSDSRFADGKSLTPYFLLAALLWEPLQLAAEKRIQQGEHETIAYQNAANEVLSRQIKITAMPRHITQSMRDVWFLQNKFSKTFGARPYRLLEQPKFRAAYDFLQLRAETGGADPQLVDWWTRFQAADEDLRRKMTAPPKGNASKGKGKPRRYRTRKKPEAPQ</sequence>
<evidence type="ECO:0000256" key="3">
    <source>
        <dbReference type="ARBA" id="ARBA00022741"/>
    </source>
</evidence>
<proteinExistence type="inferred from homology"/>
<keyword evidence="2 7" id="KW-0808">Transferase</keyword>
<dbReference type="Pfam" id="PF01743">
    <property type="entry name" value="PolyA_pol"/>
    <property type="match status" value="1"/>
</dbReference>
<dbReference type="FunFam" id="3.30.460.10:FF:000035">
    <property type="entry name" value="Poly(A) polymerase I"/>
    <property type="match status" value="1"/>
</dbReference>
<reference evidence="14" key="3">
    <citation type="submission" date="2011-05" db="EMBL/GenBank/DDBJ databases">
        <title>Complete sequence of Methylomonas methanica MC09.</title>
        <authorList>
            <consortium name="US DOE Joint Genome Institute"/>
            <person name="Lucas S."/>
            <person name="Han J."/>
            <person name="Lapidus A."/>
            <person name="Cheng J.-F."/>
            <person name="Goodwin L."/>
            <person name="Pitluck S."/>
            <person name="Peters L."/>
            <person name="Mikhailova N."/>
            <person name="Teshima H."/>
            <person name="Han C."/>
            <person name="Tapia R."/>
            <person name="Land M."/>
            <person name="Hauser L."/>
            <person name="Kyrpides N."/>
            <person name="Ivanova N."/>
            <person name="Pagani I."/>
            <person name="Stein L."/>
            <person name="Woyke T."/>
        </authorList>
    </citation>
    <scope>NUCLEOTIDE SEQUENCE [LARGE SCALE GENOMIC DNA]</scope>
    <source>
        <strain evidence="14">MC09</strain>
    </source>
</reference>
<name>G0A0M9_METMM</name>
<dbReference type="AlphaFoldDB" id="G0A0M9"/>
<dbReference type="PANTHER" id="PTHR43051:SF1">
    <property type="entry name" value="POLYNUCLEOTIDE ADENYLYLTRANSFERASE FAMILY PROTEIN"/>
    <property type="match status" value="1"/>
</dbReference>
<feature type="active site" evidence="7">
    <location>
        <position position="98"/>
    </location>
</feature>
<evidence type="ECO:0000256" key="5">
    <source>
        <dbReference type="ARBA" id="ARBA00022884"/>
    </source>
</evidence>
<evidence type="ECO:0000256" key="7">
    <source>
        <dbReference type="HAMAP-Rule" id="MF_00957"/>
    </source>
</evidence>
<dbReference type="InterPro" id="IPR032828">
    <property type="entry name" value="PolyA_RNA-bd"/>
</dbReference>
<dbReference type="Pfam" id="PF12627">
    <property type="entry name" value="PolyA_pol_RNAbd"/>
    <property type="match status" value="1"/>
</dbReference>
<accession>G0A0M9</accession>
<evidence type="ECO:0000313" key="13">
    <source>
        <dbReference type="EMBL" id="AEF98805.1"/>
    </source>
</evidence>
<dbReference type="GO" id="GO:0006397">
    <property type="term" value="P:mRNA processing"/>
    <property type="evidence" value="ECO:0007669"/>
    <property type="project" value="UniProtKB-KW"/>
</dbReference>
<dbReference type="GO" id="GO:1990817">
    <property type="term" value="F:poly(A) RNA polymerase activity"/>
    <property type="evidence" value="ECO:0007669"/>
    <property type="project" value="UniProtKB-UniRule"/>
</dbReference>
<comment type="similarity">
    <text evidence="7 8">Belongs to the tRNA nucleotidyltransferase/poly(A) polymerase family.</text>
</comment>
<feature type="compositionally biased region" description="Basic residues" evidence="9">
    <location>
        <begin position="458"/>
        <end position="469"/>
    </location>
</feature>
<dbReference type="InterPro" id="IPR002646">
    <property type="entry name" value="PolA_pol_head_dom"/>
</dbReference>
<dbReference type="EMBL" id="CP002738">
    <property type="protein sequence ID" value="AEF98805.1"/>
    <property type="molecule type" value="Genomic_DNA"/>
</dbReference>
<dbReference type="CDD" id="cd05398">
    <property type="entry name" value="NT_ClassII-CCAase"/>
    <property type="match status" value="1"/>
</dbReference>
<evidence type="ECO:0000256" key="2">
    <source>
        <dbReference type="ARBA" id="ARBA00022679"/>
    </source>
</evidence>
<dbReference type="GO" id="GO:0043633">
    <property type="term" value="P:polyadenylation-dependent RNA catabolic process"/>
    <property type="evidence" value="ECO:0007669"/>
    <property type="project" value="InterPro"/>
</dbReference>
<dbReference type="EC" id="2.7.7.19" evidence="7"/>
<keyword evidence="5 7" id="KW-0694">RNA-binding</keyword>
<feature type="domain" description="Polymerase A arginine-rich C-terminal" evidence="11">
    <location>
        <begin position="349"/>
        <end position="470"/>
    </location>
</feature>
<dbReference type="PANTHER" id="PTHR43051">
    <property type="entry name" value="POLYNUCLEOTIDE ADENYLYLTRANSFERASE FAMILY PROTEIN"/>
    <property type="match status" value="1"/>
</dbReference>
<dbReference type="Proteomes" id="UP000008888">
    <property type="component" value="Chromosome"/>
</dbReference>
<dbReference type="RefSeq" id="WP_013817078.1">
    <property type="nucleotide sequence ID" value="NC_015572.1"/>
</dbReference>
<evidence type="ECO:0000259" key="12">
    <source>
        <dbReference type="Pfam" id="PF12627"/>
    </source>
</evidence>
<evidence type="ECO:0000256" key="6">
    <source>
        <dbReference type="ARBA" id="ARBA00023163"/>
    </source>
</evidence>
<dbReference type="HOGENOM" id="CLU_015961_0_0_6"/>